<reference evidence="6 7" key="1">
    <citation type="submission" date="2019-01" db="EMBL/GenBank/DDBJ databases">
        <title>The draft genome of Rhizobium sp. 24NR.</title>
        <authorList>
            <person name="Liu L."/>
            <person name="Liang L."/>
            <person name="Shi S."/>
            <person name="Xu L."/>
            <person name="Wang X."/>
            <person name="Li L."/>
            <person name="Zhang X."/>
        </authorList>
    </citation>
    <scope>NUCLEOTIDE SEQUENCE [LARGE SCALE GENOMIC DNA]</scope>
    <source>
        <strain evidence="6 7">24NR</strain>
    </source>
</reference>
<proteinExistence type="predicted"/>
<dbReference type="CDD" id="cd00093">
    <property type="entry name" value="HTH_XRE"/>
    <property type="match status" value="1"/>
</dbReference>
<comment type="caution">
    <text evidence="6">The sequence shown here is derived from an EMBL/GenBank/DDBJ whole genome shotgun (WGS) entry which is preliminary data.</text>
</comment>
<dbReference type="InterPro" id="IPR050807">
    <property type="entry name" value="TransReg_Diox_bact_type"/>
</dbReference>
<evidence type="ECO:0000256" key="3">
    <source>
        <dbReference type="ARBA" id="ARBA00023163"/>
    </source>
</evidence>
<evidence type="ECO:0000313" key="6">
    <source>
        <dbReference type="EMBL" id="RWX74824.1"/>
    </source>
</evidence>
<organism evidence="6 7">
    <name type="scientific">Neorhizobium lilium</name>
    <dbReference type="NCBI Taxonomy" id="2503024"/>
    <lineage>
        <taxon>Bacteria</taxon>
        <taxon>Pseudomonadati</taxon>
        <taxon>Pseudomonadota</taxon>
        <taxon>Alphaproteobacteria</taxon>
        <taxon>Hyphomicrobiales</taxon>
        <taxon>Rhizobiaceae</taxon>
        <taxon>Rhizobium/Agrobacterium group</taxon>
        <taxon>Neorhizobium</taxon>
    </lineage>
</organism>
<dbReference type="OrthoDB" id="9815697at2"/>
<name>A0A444LB37_9HYPH</name>
<evidence type="ECO:0000259" key="5">
    <source>
        <dbReference type="PROSITE" id="PS50943"/>
    </source>
</evidence>
<dbReference type="GO" id="GO:0005829">
    <property type="term" value="C:cytosol"/>
    <property type="evidence" value="ECO:0007669"/>
    <property type="project" value="TreeGrafter"/>
</dbReference>
<dbReference type="Pfam" id="PF01381">
    <property type="entry name" value="HTH_3"/>
    <property type="match status" value="1"/>
</dbReference>
<accession>A0A444LB37</accession>
<keyword evidence="7" id="KW-1185">Reference proteome</keyword>
<dbReference type="InterPro" id="IPR010982">
    <property type="entry name" value="Lambda_DNA-bd_dom_sf"/>
</dbReference>
<feature type="domain" description="HTH cro/C1-type" evidence="5">
    <location>
        <begin position="12"/>
        <end position="66"/>
    </location>
</feature>
<keyword evidence="3" id="KW-0804">Transcription</keyword>
<dbReference type="AlphaFoldDB" id="A0A444LB37"/>
<dbReference type="GO" id="GO:0003677">
    <property type="term" value="F:DNA binding"/>
    <property type="evidence" value="ECO:0007669"/>
    <property type="project" value="UniProtKB-KW"/>
</dbReference>
<dbReference type="GO" id="GO:0003700">
    <property type="term" value="F:DNA-binding transcription factor activity"/>
    <property type="evidence" value="ECO:0007669"/>
    <property type="project" value="TreeGrafter"/>
</dbReference>
<dbReference type="Proteomes" id="UP000287687">
    <property type="component" value="Unassembled WGS sequence"/>
</dbReference>
<dbReference type="PANTHER" id="PTHR46797">
    <property type="entry name" value="HTH-TYPE TRANSCRIPTIONAL REGULATOR"/>
    <property type="match status" value="1"/>
</dbReference>
<dbReference type="SMART" id="SM00530">
    <property type="entry name" value="HTH_XRE"/>
    <property type="match status" value="1"/>
</dbReference>
<dbReference type="PANTHER" id="PTHR46797:SF23">
    <property type="entry name" value="HTH-TYPE TRANSCRIPTIONAL REGULATOR SUTR"/>
    <property type="match status" value="1"/>
</dbReference>
<evidence type="ECO:0000256" key="2">
    <source>
        <dbReference type="ARBA" id="ARBA00023125"/>
    </source>
</evidence>
<dbReference type="InterPro" id="IPR001387">
    <property type="entry name" value="Cro/C1-type_HTH"/>
</dbReference>
<dbReference type="EMBL" id="SBIP01000006">
    <property type="protein sequence ID" value="RWX74824.1"/>
    <property type="molecule type" value="Genomic_DNA"/>
</dbReference>
<protein>
    <submittedName>
        <fullName evidence="6">XRE family transcriptional regulator</fullName>
    </submittedName>
</protein>
<keyword evidence="1" id="KW-0805">Transcription regulation</keyword>
<evidence type="ECO:0000256" key="4">
    <source>
        <dbReference type="SAM" id="MobiDB-lite"/>
    </source>
</evidence>
<evidence type="ECO:0000256" key="1">
    <source>
        <dbReference type="ARBA" id="ARBA00023015"/>
    </source>
</evidence>
<dbReference type="Gene3D" id="1.10.260.40">
    <property type="entry name" value="lambda repressor-like DNA-binding domains"/>
    <property type="match status" value="1"/>
</dbReference>
<feature type="region of interest" description="Disordered" evidence="4">
    <location>
        <begin position="67"/>
        <end position="88"/>
    </location>
</feature>
<sequence>MMSPRELLAWNVKKLRVAKGVSQERLSLEAHLERVAISQIERRRINPGLDSLGKIAEALGVPIKDLFKEPLPGESEPTNLRPGRRNSN</sequence>
<keyword evidence="2" id="KW-0238">DNA-binding</keyword>
<dbReference type="PROSITE" id="PS50943">
    <property type="entry name" value="HTH_CROC1"/>
    <property type="match status" value="1"/>
</dbReference>
<evidence type="ECO:0000313" key="7">
    <source>
        <dbReference type="Proteomes" id="UP000287687"/>
    </source>
</evidence>
<dbReference type="SUPFAM" id="SSF47413">
    <property type="entry name" value="lambda repressor-like DNA-binding domains"/>
    <property type="match status" value="1"/>
</dbReference>
<gene>
    <name evidence="6" type="ORF">EPK99_23295</name>
</gene>